<dbReference type="PRINTS" id="PR00447">
    <property type="entry name" value="NATRESASSCMP"/>
</dbReference>
<dbReference type="Pfam" id="PF01566">
    <property type="entry name" value="Nramp"/>
    <property type="match status" value="1"/>
</dbReference>
<feature type="transmembrane region" description="Helical" evidence="7">
    <location>
        <begin position="43"/>
        <end position="61"/>
    </location>
</feature>
<feature type="transmembrane region" description="Helical" evidence="7">
    <location>
        <begin position="149"/>
        <end position="173"/>
    </location>
</feature>
<dbReference type="STRING" id="310781.SAMN05216259_104323"/>
<feature type="transmembrane region" description="Helical" evidence="7">
    <location>
        <begin position="329"/>
        <end position="352"/>
    </location>
</feature>
<feature type="region of interest" description="Disordered" evidence="6">
    <location>
        <begin position="1"/>
        <end position="41"/>
    </location>
</feature>
<dbReference type="RefSeq" id="WP_245771327.1">
    <property type="nucleotide sequence ID" value="NZ_FNIE01000004.1"/>
</dbReference>
<feature type="compositionally biased region" description="Low complexity" evidence="6">
    <location>
        <begin position="21"/>
        <end position="34"/>
    </location>
</feature>
<proteinExistence type="predicted"/>
<dbReference type="AlphaFoldDB" id="A0A1H0BVM5"/>
<dbReference type="EMBL" id="FNIE01000004">
    <property type="protein sequence ID" value="SDN49699.1"/>
    <property type="molecule type" value="Genomic_DNA"/>
</dbReference>
<feature type="transmembrane region" description="Helical" evidence="7">
    <location>
        <begin position="81"/>
        <end position="99"/>
    </location>
</feature>
<evidence type="ECO:0000313" key="8">
    <source>
        <dbReference type="EMBL" id="SDN49699.1"/>
    </source>
</evidence>
<comment type="subcellular location">
    <subcellularLocation>
        <location evidence="1">Membrane</location>
        <topology evidence="1">Multi-pass membrane protein</topology>
    </subcellularLocation>
</comment>
<evidence type="ECO:0000256" key="4">
    <source>
        <dbReference type="ARBA" id="ARBA00022989"/>
    </source>
</evidence>
<feature type="transmembrane region" description="Helical" evidence="7">
    <location>
        <begin position="226"/>
        <end position="244"/>
    </location>
</feature>
<evidence type="ECO:0000256" key="3">
    <source>
        <dbReference type="ARBA" id="ARBA00022692"/>
    </source>
</evidence>
<organism evidence="8 9">
    <name type="scientific">Actinacidiphila guanduensis</name>
    <dbReference type="NCBI Taxonomy" id="310781"/>
    <lineage>
        <taxon>Bacteria</taxon>
        <taxon>Bacillati</taxon>
        <taxon>Actinomycetota</taxon>
        <taxon>Actinomycetes</taxon>
        <taxon>Kitasatosporales</taxon>
        <taxon>Streptomycetaceae</taxon>
        <taxon>Actinacidiphila</taxon>
    </lineage>
</organism>
<feature type="transmembrane region" description="Helical" evidence="7">
    <location>
        <begin position="397"/>
        <end position="417"/>
    </location>
</feature>
<feature type="transmembrane region" description="Helical" evidence="7">
    <location>
        <begin position="185"/>
        <end position="206"/>
    </location>
</feature>
<dbReference type="NCBIfam" id="NF037982">
    <property type="entry name" value="Nramp_1"/>
    <property type="match status" value="1"/>
</dbReference>
<evidence type="ECO:0000256" key="2">
    <source>
        <dbReference type="ARBA" id="ARBA00022448"/>
    </source>
</evidence>
<keyword evidence="4 7" id="KW-1133">Transmembrane helix</keyword>
<dbReference type="PANTHER" id="PTHR11706:SF33">
    <property type="entry name" value="NATURAL RESISTANCE-ASSOCIATED MACROPHAGE PROTEIN 2"/>
    <property type="match status" value="1"/>
</dbReference>
<dbReference type="GO" id="GO:0034755">
    <property type="term" value="P:iron ion transmembrane transport"/>
    <property type="evidence" value="ECO:0007669"/>
    <property type="project" value="TreeGrafter"/>
</dbReference>
<feature type="transmembrane region" description="Helical" evidence="7">
    <location>
        <begin position="119"/>
        <end position="137"/>
    </location>
</feature>
<keyword evidence="2" id="KW-0813">Transport</keyword>
<evidence type="ECO:0000313" key="9">
    <source>
        <dbReference type="Proteomes" id="UP000199341"/>
    </source>
</evidence>
<protein>
    <submittedName>
        <fullName evidence="8">Manganese transport protein</fullName>
    </submittedName>
</protein>
<dbReference type="GO" id="GO:0015086">
    <property type="term" value="F:cadmium ion transmembrane transporter activity"/>
    <property type="evidence" value="ECO:0007669"/>
    <property type="project" value="TreeGrafter"/>
</dbReference>
<keyword evidence="5 7" id="KW-0472">Membrane</keyword>
<dbReference type="GO" id="GO:0005886">
    <property type="term" value="C:plasma membrane"/>
    <property type="evidence" value="ECO:0007669"/>
    <property type="project" value="TreeGrafter"/>
</dbReference>
<evidence type="ECO:0000256" key="1">
    <source>
        <dbReference type="ARBA" id="ARBA00004141"/>
    </source>
</evidence>
<evidence type="ECO:0000256" key="6">
    <source>
        <dbReference type="SAM" id="MobiDB-lite"/>
    </source>
</evidence>
<keyword evidence="3 7" id="KW-0812">Transmembrane</keyword>
<dbReference type="GO" id="GO:0005384">
    <property type="term" value="F:manganese ion transmembrane transporter activity"/>
    <property type="evidence" value="ECO:0007669"/>
    <property type="project" value="TreeGrafter"/>
</dbReference>
<feature type="transmembrane region" description="Helical" evidence="7">
    <location>
        <begin position="437"/>
        <end position="457"/>
    </location>
</feature>
<name>A0A1H0BVM5_9ACTN</name>
<feature type="transmembrane region" description="Helical" evidence="7">
    <location>
        <begin position="372"/>
        <end position="391"/>
    </location>
</feature>
<reference evidence="8 9" key="1">
    <citation type="submission" date="2016-10" db="EMBL/GenBank/DDBJ databases">
        <authorList>
            <person name="de Groot N.N."/>
        </authorList>
    </citation>
    <scope>NUCLEOTIDE SEQUENCE [LARGE SCALE GENOMIC DNA]</scope>
    <source>
        <strain evidence="8 9">CGMCC 4.2022</strain>
    </source>
</reference>
<dbReference type="PANTHER" id="PTHR11706">
    <property type="entry name" value="SOLUTE CARRIER PROTEIN FAMILY 11 MEMBER"/>
    <property type="match status" value="1"/>
</dbReference>
<evidence type="ECO:0000256" key="5">
    <source>
        <dbReference type="ARBA" id="ARBA00023136"/>
    </source>
</evidence>
<dbReference type="InterPro" id="IPR001046">
    <property type="entry name" value="NRAMP_fam"/>
</dbReference>
<evidence type="ECO:0000256" key="7">
    <source>
        <dbReference type="SAM" id="Phobius"/>
    </source>
</evidence>
<dbReference type="Proteomes" id="UP000199341">
    <property type="component" value="Unassembled WGS sequence"/>
</dbReference>
<gene>
    <name evidence="8" type="ORF">SAMN05216259_104323</name>
</gene>
<keyword evidence="9" id="KW-1185">Reference proteome</keyword>
<feature type="transmembrane region" description="Helical" evidence="7">
    <location>
        <begin position="286"/>
        <end position="309"/>
    </location>
</feature>
<accession>A0A1H0BVM5</accession>
<sequence length="458" mass="46443">MTAEPSPARSWPLVPAPAPAPAGEGAARPAGPRRTPGERRPRLRSGISYTLLGPAFVAAIAYVDPGNFATNVQAGATYGPLLLWVLVAANAVAVLLQYLSAKLGTATGASLPQLCRDRYPGPVVWGLWGQAEAVVMMTDLAEVVGGALAMQLLFGLPLWLGGTAVGAASLLLMPMRGSGRRRFEVLMAAGLACLLGAFLGQVLGAGAPLGATAGGLVPGLSGGESLVTAGGIVGATVMPHVIYLHSALTSDRYSLSLDPAAAGPGPAGDPDRPLRHRLLRHIRADLAVAMGLAGVVNIALLVSAASLFHTGAPEAAHSLAAAHAAYGRLVGPAAALAFALALLVSGLAGTSVGMYAGEVVMGGFLGRRIPVLLRRLLTMAPAVALLAAGAGPTRSLVVSQVVLSFGIPFALVPLVLLTRDPAVMGRWVNRRSTTWSAWAVTAVVAGLNAALLAEVFMG</sequence>